<evidence type="ECO:0000313" key="1">
    <source>
        <dbReference type="EMBL" id="NRT55187.1"/>
    </source>
</evidence>
<sequence>MHVNYDFLQFDKARLRATEAAWLDDAEQEYAFPGTVEAHMTWLENHTEHVEGEGVAYGVFPPEGGAVAVATCKCIFRGYAKSTQWVKFISMTLRPELENRLDGGEVHALRVAIDAYRAAVFGVMRLMSEQKAPIMKIYGRSHDQLRLLQQLAVDLDDNEDFSEHHTSKIEGRWLVIGPRC</sequence>
<protein>
    <submittedName>
        <fullName evidence="1">Uncharacterized protein</fullName>
    </submittedName>
</protein>
<comment type="caution">
    <text evidence="1">The sequence shown here is derived from an EMBL/GenBank/DDBJ whole genome shotgun (WGS) entry which is preliminary data.</text>
</comment>
<proteinExistence type="predicted"/>
<gene>
    <name evidence="1" type="ORF">HNQ01_000897</name>
</gene>
<organism evidence="1 2">
    <name type="scientific">Sphaerotilus uruguayifluvii</name>
    <dbReference type="NCBI Taxonomy" id="2735897"/>
    <lineage>
        <taxon>Bacteria</taxon>
        <taxon>Pseudomonadati</taxon>
        <taxon>Pseudomonadota</taxon>
        <taxon>Betaproteobacteria</taxon>
        <taxon>Burkholderiales</taxon>
        <taxon>Sphaerotilaceae</taxon>
        <taxon>Sphaerotilus</taxon>
    </lineage>
</organism>
<dbReference type="Proteomes" id="UP001516061">
    <property type="component" value="Unassembled WGS sequence"/>
</dbReference>
<reference evidence="1 2" key="1">
    <citation type="submission" date="2020-05" db="EMBL/GenBank/DDBJ databases">
        <title>Genomic Encyclopedia of Type Strains, Phase IV (KMG-V): Genome sequencing to study the core and pangenomes of soil and plant-associated prokaryotes.</title>
        <authorList>
            <person name="Whitman W."/>
        </authorList>
    </citation>
    <scope>NUCLEOTIDE SEQUENCE [LARGE SCALE GENOMIC DNA]</scope>
    <source>
        <strain evidence="1 2">C29</strain>
    </source>
</reference>
<keyword evidence="2" id="KW-1185">Reference proteome</keyword>
<name>A0ABX2FYZ0_9BURK</name>
<dbReference type="EMBL" id="JABSNM010000003">
    <property type="protein sequence ID" value="NRT55187.1"/>
    <property type="molecule type" value="Genomic_DNA"/>
</dbReference>
<evidence type="ECO:0000313" key="2">
    <source>
        <dbReference type="Proteomes" id="UP001516061"/>
    </source>
</evidence>
<accession>A0ABX2FYZ0</accession>
<dbReference type="RefSeq" id="WP_217427401.1">
    <property type="nucleotide sequence ID" value="NZ_JABSNM010000003.1"/>
</dbReference>